<dbReference type="Gene3D" id="3.30.559.10">
    <property type="entry name" value="Chloramphenicol acetyltransferase-like domain"/>
    <property type="match status" value="2"/>
</dbReference>
<dbReference type="Proteomes" id="UP000619101">
    <property type="component" value="Unassembled WGS sequence"/>
</dbReference>
<dbReference type="Pfam" id="PF00668">
    <property type="entry name" value="Condensation"/>
    <property type="match status" value="2"/>
</dbReference>
<dbReference type="Gene3D" id="3.40.50.980">
    <property type="match status" value="2"/>
</dbReference>
<evidence type="ECO:0000313" key="8">
    <source>
        <dbReference type="Proteomes" id="UP000619101"/>
    </source>
</evidence>
<keyword evidence="4" id="KW-0597">Phosphoprotein</keyword>
<dbReference type="Pfam" id="PF00975">
    <property type="entry name" value="Thioesterase"/>
    <property type="match status" value="1"/>
</dbReference>
<reference evidence="7 8" key="1">
    <citation type="submission" date="2020-08" db="EMBL/GenBank/DDBJ databases">
        <title>A Genomic Blueprint of the Chicken Gut Microbiome.</title>
        <authorList>
            <person name="Gilroy R."/>
            <person name="Ravi A."/>
            <person name="Getino M."/>
            <person name="Pursley I."/>
            <person name="Horton D.L."/>
            <person name="Alikhan N.-F."/>
            <person name="Baker D."/>
            <person name="Gharbi K."/>
            <person name="Hall N."/>
            <person name="Watson M."/>
            <person name="Adriaenssens E.M."/>
            <person name="Foster-Nyarko E."/>
            <person name="Jarju S."/>
            <person name="Secka A."/>
            <person name="Antonio M."/>
            <person name="Oren A."/>
            <person name="Chaudhuri R."/>
            <person name="La Ragione R.M."/>
            <person name="Hildebrand F."/>
            <person name="Pallen M.J."/>
        </authorList>
    </citation>
    <scope>NUCLEOTIDE SEQUENCE [LARGE SCALE GENOMIC DNA]</scope>
    <source>
        <strain evidence="7 8">A46</strain>
    </source>
</reference>
<dbReference type="InterPro" id="IPR020806">
    <property type="entry name" value="PKS_PP-bd"/>
</dbReference>
<dbReference type="InterPro" id="IPR006162">
    <property type="entry name" value="Ppantetheine_attach_site"/>
</dbReference>
<comment type="similarity">
    <text evidence="2">Belongs to the ATP-dependent AMP-binding enzyme family.</text>
</comment>
<proteinExistence type="inferred from homology"/>
<keyword evidence="5" id="KW-0045">Antibiotic biosynthesis</keyword>
<dbReference type="NCBIfam" id="NF003417">
    <property type="entry name" value="PRK04813.1"/>
    <property type="match status" value="2"/>
</dbReference>
<comment type="caution">
    <text evidence="7">The sequence shown here is derived from an EMBL/GenBank/DDBJ whole genome shotgun (WGS) entry which is preliminary data.</text>
</comment>
<dbReference type="InterPro" id="IPR020845">
    <property type="entry name" value="AMP-binding_CS"/>
</dbReference>
<dbReference type="PROSITE" id="PS00012">
    <property type="entry name" value="PHOSPHOPANTETHEINE"/>
    <property type="match status" value="1"/>
</dbReference>
<dbReference type="InterPro" id="IPR025110">
    <property type="entry name" value="AMP-bd_C"/>
</dbReference>
<dbReference type="InterPro" id="IPR036736">
    <property type="entry name" value="ACP-like_sf"/>
</dbReference>
<dbReference type="InterPro" id="IPR001242">
    <property type="entry name" value="Condensation_dom"/>
</dbReference>
<dbReference type="Pfam" id="PF00501">
    <property type="entry name" value="AMP-binding"/>
    <property type="match status" value="2"/>
</dbReference>
<dbReference type="PROSITE" id="PS00455">
    <property type="entry name" value="AMP_BINDING"/>
    <property type="match status" value="2"/>
</dbReference>
<dbReference type="InterPro" id="IPR001031">
    <property type="entry name" value="Thioesterase"/>
</dbReference>
<dbReference type="InterPro" id="IPR023213">
    <property type="entry name" value="CAT-like_dom_sf"/>
</dbReference>
<keyword evidence="3" id="KW-0596">Phosphopantetheine</keyword>
<dbReference type="Gene3D" id="3.30.559.30">
    <property type="entry name" value="Nonribosomal peptide synthetase, condensation domain"/>
    <property type="match status" value="2"/>
</dbReference>
<protein>
    <submittedName>
        <fullName evidence="7">Amino acid adenylation domain-containing protein</fullName>
    </submittedName>
</protein>
<dbReference type="SMART" id="SM00823">
    <property type="entry name" value="PKS_PP"/>
    <property type="match status" value="2"/>
</dbReference>
<evidence type="ECO:0000256" key="4">
    <source>
        <dbReference type="ARBA" id="ARBA00022553"/>
    </source>
</evidence>
<dbReference type="InterPro" id="IPR029058">
    <property type="entry name" value="AB_hydrolase_fold"/>
</dbReference>
<dbReference type="Pfam" id="PF13193">
    <property type="entry name" value="AMP-binding_C"/>
    <property type="match status" value="2"/>
</dbReference>
<dbReference type="Gene3D" id="3.30.300.30">
    <property type="match status" value="2"/>
</dbReference>
<dbReference type="Gene3D" id="1.10.1200.10">
    <property type="entry name" value="ACP-like"/>
    <property type="match status" value="1"/>
</dbReference>
<keyword evidence="8" id="KW-1185">Reference proteome</keyword>
<dbReference type="InterPro" id="IPR000873">
    <property type="entry name" value="AMP-dep_synth/lig_dom"/>
</dbReference>
<comment type="cofactor">
    <cofactor evidence="1">
        <name>pantetheine 4'-phosphate</name>
        <dbReference type="ChEBI" id="CHEBI:47942"/>
    </cofactor>
</comment>
<evidence type="ECO:0000256" key="2">
    <source>
        <dbReference type="ARBA" id="ARBA00006432"/>
    </source>
</evidence>
<dbReference type="Pfam" id="PF00550">
    <property type="entry name" value="PP-binding"/>
    <property type="match status" value="2"/>
</dbReference>
<evidence type="ECO:0000256" key="3">
    <source>
        <dbReference type="ARBA" id="ARBA00022450"/>
    </source>
</evidence>
<dbReference type="Gene3D" id="3.40.50.1820">
    <property type="entry name" value="alpha/beta hydrolase"/>
    <property type="match status" value="1"/>
</dbReference>
<dbReference type="PROSITE" id="PS50075">
    <property type="entry name" value="CARRIER"/>
    <property type="match status" value="2"/>
</dbReference>
<dbReference type="SUPFAM" id="SSF52777">
    <property type="entry name" value="CoA-dependent acyltransferases"/>
    <property type="match status" value="4"/>
</dbReference>
<gene>
    <name evidence="7" type="ORF">H9635_08470</name>
</gene>
<dbReference type="RefSeq" id="WP_191699752.1">
    <property type="nucleotide sequence ID" value="NZ_JACSPZ010000003.1"/>
</dbReference>
<evidence type="ECO:0000259" key="6">
    <source>
        <dbReference type="PROSITE" id="PS50075"/>
    </source>
</evidence>
<dbReference type="InterPro" id="IPR045851">
    <property type="entry name" value="AMP-bd_C_sf"/>
</dbReference>
<evidence type="ECO:0000313" key="7">
    <source>
        <dbReference type="EMBL" id="MBD8036775.1"/>
    </source>
</evidence>
<dbReference type="PANTHER" id="PTHR45527">
    <property type="entry name" value="NONRIBOSOMAL PEPTIDE SYNTHETASE"/>
    <property type="match status" value="1"/>
</dbReference>
<feature type="domain" description="Carrier" evidence="6">
    <location>
        <begin position="1977"/>
        <end position="2052"/>
    </location>
</feature>
<dbReference type="SUPFAM" id="SSF53474">
    <property type="entry name" value="alpha/beta-Hydrolases"/>
    <property type="match status" value="1"/>
</dbReference>
<dbReference type="NCBIfam" id="TIGR01733">
    <property type="entry name" value="AA-adenyl-dom"/>
    <property type="match status" value="2"/>
</dbReference>
<dbReference type="SUPFAM" id="SSF47336">
    <property type="entry name" value="ACP-like"/>
    <property type="match status" value="2"/>
</dbReference>
<sequence length="2318" mass="261687">MIELRFPLTEAASGIWYAHHLTESPLYNTAEYLHIPAYIDTDLLLQAVDATIGSAVGLHIKCSEEEGSLYQKIPSSITFQAEKISYSTEEAFLHMQADVEIVRNLGKDDLVRAILFSASSEEHFLYLRIHHLVSDAYSFRLIFQQINERYSALVQNKPYTKHFGDYVQMVEQDLQYKTSEQAKKDASYWISKLQETEVISLSRKKSSKMGQVILHQAPLSSATWMNLQQYSKQLHVNMQEVISAAVIAYTKRMTQAKDVIVGIPMMNRFGHKAMSVPCTRVNILPLRASFNTEQTFEELCQMVKGLMDEMKPHQYYRQEQMRRDLQLTTDDQLYGPEINFMPFYENYMFGKVKVENRKVVTGPVEDISFNFYSTPHGMQLDLVANADLYDKEELEHHSARFLQFLDLLLETVDAPMFQLPVLLNEEFVMFQDKQGPVSELNNITVYELFKKQMQNMPGATAIKINNTHITYAELDLLVGRIAHQLKAHDIGLEDFVGICMERSIEMVATMLACFKLGAAYIPMDPTYPEERLLYMIEDACPKIVLVNGEVSFIAEGTPIVPLQPSKQIYEPITSCIGQTAYMIYTSGSTGNPKGVVVEMPSLVNFLQAMQQQFSLSEKDNLLAITTISFDISALEIYLPLLYGASIHLATKEQVQDPILMQALIEQQNISIMQATPTVWQMMVQYAKDALNGLTVLVGGEALSRNLALSLLEAGATVYNMYGPTETTIWSTCTEIRPQEAPSLGSAIDRTEVYVLDAMLQPVPIGVIGELYIAGEGLARCYHNRPSLTAERFVANPFAAGKRMYRTGDLVVWQADGNLHYISRADHQVKIRGFRIELGEIENALEEITAIEQAVVVMIREDQPGDKRIVAYVIGDESEEQCRQQLAERLPDYMVPAHFVFMETFPQTSNGKIDRLKLPQPVISHIEKMEPTTRTEVTICDFFKGILKLNSVGIDEDFFQLGGHSLLATELLLQLRKTFAIDLSISVIFNHPTVIDLAQAVEQAKKKSLAVIDRQQVEVIPLSHAQRSLWFIQQLDESSASYNIPIVYTFEQPIDVLKLIKAIGKVVEKHAILRTIYPAIDGVPYQQLVDEAPKVLIEEVDPDEVQAQIKACTRYAFDLKHEPGFRVTLINRKTLVVVFHHISADGWSLATFTEDLQLAYDNNDLEPLEIQYHDFAVWQQTEGVYTNDNLSYWMEKLKHSPDEIELVRDGKRQFQSKPESETLTFTIDAALHQRLQQLAKNKQATLYMVLQSGFLALMTKLGAGEDLILGSPMAGRDQEELMANVGMFINTVAMRTDTSGDHNFVTLLERVKQTCIEAMEHQYVPFDHIVERLKPTRVPSQHPIFQIMFALQNTPQPSLVLEQQKADIQLHTVGQPKFDLNIEMREEFIGDKPNGIEVLVEYRTDLYKKETVSALLQRYVSVLEQVMNNPILSELNVMLEGEQKKVLLDWNPKGHKSEQKTIAEQFEAIAEMHPQRIAVSDDNEELTYLDLNRKANQLAHILFEKGVTSETFVALLMPRSVDMIVSILAVLKTGAAYVPIDPVYPKDRIDYILKDSVPSCLITSVDLKLKAEAMNVMEFIVMEELPLASYPSENIKHHERLGILHPMNPAYVIYTSGSTGRPKGVVIPNQNVIRLLDATNEWFHFNEEDRWSLFHSYAFDFSVWEIWGALLYGGELVVIPYNVSRSPLDFLALLAEKKITVLNQTPSAFYQLMAVDKEQPELSEKLALRYIVFGGEALNLTRLQEWYDRHPEDAPTLVNMYGITETTVHVSYLRLNEELSQSQANSLIGTAIPDLNIYVLDEQLKPVPPGVVGEMYVTGEGLAQGYLNQASLTAERFIANPYGTPGSRMYRTGDLARWTKNGELDYIGRIDHQVKIRGFRIELGEIEQVLLKHSQIAQVAVIAREDRPGDVRLAAYYVPEQGRAVTEQMLKEFASLSLPAYMVPTSYTFLEQMPLTANGKLDTKQLPAPVITLQELVLPKTPQETLLCELFCEVLNLPQVGTDDSFFELGGHSLLAVQLIGRIREAFGKELAIGHLFEAPTVSGLTHALQNGKDSQALNVVLPLRDGEQPIFAIHPAGGLSWCYAGLLKNLSAEFALYGIQAQGIAEDCELPRSLTEMALSYIEAIKEIQPTGPYRLLGWSLGGNVVQEMAVQLEHQGECVSLLCILDAYPFAFVPPVKLTEEQEALVALLALAGYEPDMEDEVTQEYVMDALKAEGSAIATLDESTILRLKEVYKNSINLLKEHKPQIYCGDVLFYKSTLVPDWIPDVDVASWKPYIKGELTQIDIACRHKDMCQSIPLNEIGQTLINHLVKEKKMYV</sequence>
<accession>A0ABR8XXW8</accession>
<dbReference type="EMBL" id="JACSPZ010000003">
    <property type="protein sequence ID" value="MBD8036775.1"/>
    <property type="molecule type" value="Genomic_DNA"/>
</dbReference>
<dbReference type="InterPro" id="IPR009081">
    <property type="entry name" value="PP-bd_ACP"/>
</dbReference>
<dbReference type="CDD" id="cd17643">
    <property type="entry name" value="A_NRPS_Cytc1-like"/>
    <property type="match status" value="1"/>
</dbReference>
<dbReference type="CDD" id="cd12116">
    <property type="entry name" value="A_NRPS_Ta1_like"/>
    <property type="match status" value="1"/>
</dbReference>
<dbReference type="Gene3D" id="2.30.38.10">
    <property type="entry name" value="Luciferase, Domain 3"/>
    <property type="match status" value="1"/>
</dbReference>
<organism evidence="7 8">
    <name type="scientific">Solibacillus faecavium</name>
    <dbReference type="NCBI Taxonomy" id="2762221"/>
    <lineage>
        <taxon>Bacteria</taxon>
        <taxon>Bacillati</taxon>
        <taxon>Bacillota</taxon>
        <taxon>Bacilli</taxon>
        <taxon>Bacillales</taxon>
        <taxon>Caryophanaceae</taxon>
        <taxon>Solibacillus</taxon>
    </lineage>
</organism>
<feature type="domain" description="Carrier" evidence="6">
    <location>
        <begin position="929"/>
        <end position="1004"/>
    </location>
</feature>
<dbReference type="InterPro" id="IPR010071">
    <property type="entry name" value="AA_adenyl_dom"/>
</dbReference>
<dbReference type="PANTHER" id="PTHR45527:SF14">
    <property type="entry name" value="PLIPASTATIN SYNTHASE SUBUNIT B"/>
    <property type="match status" value="1"/>
</dbReference>
<evidence type="ECO:0000256" key="5">
    <source>
        <dbReference type="ARBA" id="ARBA00023194"/>
    </source>
</evidence>
<dbReference type="InterPro" id="IPR042099">
    <property type="entry name" value="ANL_N_sf"/>
</dbReference>
<name>A0ABR8XXW8_9BACL</name>
<dbReference type="SUPFAM" id="SSF56801">
    <property type="entry name" value="Acetyl-CoA synthetase-like"/>
    <property type="match status" value="2"/>
</dbReference>
<evidence type="ECO:0000256" key="1">
    <source>
        <dbReference type="ARBA" id="ARBA00001957"/>
    </source>
</evidence>
<dbReference type="Gene3D" id="3.40.50.12780">
    <property type="entry name" value="N-terminal domain of ligase-like"/>
    <property type="match status" value="1"/>
</dbReference>